<dbReference type="Pfam" id="PF12708">
    <property type="entry name" value="Pect-lyase_RHGA_epim"/>
    <property type="match status" value="1"/>
</dbReference>
<keyword evidence="3" id="KW-1185">Reference proteome</keyword>
<proteinExistence type="predicted"/>
<protein>
    <recommendedName>
        <fullName evidence="1">Rhamnogalacturonase A/B/Epimerase-like pectate lyase domain-containing protein</fullName>
    </recommendedName>
</protein>
<dbReference type="SUPFAM" id="SSF51126">
    <property type="entry name" value="Pectin lyase-like"/>
    <property type="match status" value="1"/>
</dbReference>
<evidence type="ECO:0000313" key="2">
    <source>
        <dbReference type="EMBL" id="PYD46336.1"/>
    </source>
</evidence>
<sequence>MQYGLVANANGSSQNQTLTMPTISVGSASSIDLSSAVATSASGVSARTLADRFSEHLNVKDFGAQGDGVTDDTAAVEAAVTKAMSLLANGISVEIDFPPGKYKKSSPIVAEIRASSNTNFAVIGALGMTTISDTGAHDGIDVTYSAFGGTFRVSDLRFDKSMSASPGGDAIKVHSQNQAIAHGIISDIYCDNIGSDGSTSRPFQSCLHLQNVIRSDIEHISNLNAGTGNAAWNAGTALWLDGTDGLYTVDNHATDIQVLGGFAAVALTGHVEGFQVDKITDLYTAYGVYAPGRSWLLTADGNNAAMYPNTTLLWVTVRDSHLNTYFRGAYFVSGGSINVYGNLLYNAFNSARSGDGQSMTPAPGAYLPVSTNELAGSATAYSYSGADMVNCSWCVVNDNEVHAATATNSTGILASHIGYDSTDDGDQSSLRASTISGNSVVNTSLRSITLSGLYGAKVSHNRLGNGLSAPLASNPHSVFIDNDGVDDTIGITGNVFLLAPGYNQKIAGGYIQIVAGSVPPCTAALVGSIEQMSSSDTNWGDTVNTTGTPSPVLGYCNGSNWTVMAR</sequence>
<gene>
    <name evidence="2" type="ORF">C3920_15880</name>
</gene>
<accession>A0ABX5P1Z8</accession>
<name>A0ABX5P1Z8_9PROT</name>
<reference evidence="2 3" key="1">
    <citation type="submission" date="2018-02" db="EMBL/GenBank/DDBJ databases">
        <authorList>
            <person name="Skraban J."/>
            <person name="Trcek J."/>
        </authorList>
    </citation>
    <scope>NUCLEOTIDE SEQUENCE [LARGE SCALE GENOMIC DNA]</scope>
    <source>
        <strain evidence="2 3">AV446</strain>
    </source>
</reference>
<dbReference type="InterPro" id="IPR011050">
    <property type="entry name" value="Pectin_lyase_fold/virulence"/>
</dbReference>
<feature type="domain" description="Rhamnogalacturonase A/B/Epimerase-like pectate lyase" evidence="1">
    <location>
        <begin position="58"/>
        <end position="142"/>
    </location>
</feature>
<dbReference type="Proteomes" id="UP000248116">
    <property type="component" value="Unassembled WGS sequence"/>
</dbReference>
<evidence type="ECO:0000259" key="1">
    <source>
        <dbReference type="Pfam" id="PF12708"/>
    </source>
</evidence>
<evidence type="ECO:0000313" key="3">
    <source>
        <dbReference type="Proteomes" id="UP000248116"/>
    </source>
</evidence>
<organism evidence="2 3">
    <name type="scientific">Novacetimonas pomaceti</name>
    <dbReference type="NCBI Taxonomy" id="2021998"/>
    <lineage>
        <taxon>Bacteria</taxon>
        <taxon>Pseudomonadati</taxon>
        <taxon>Pseudomonadota</taxon>
        <taxon>Alphaproteobacteria</taxon>
        <taxon>Acetobacterales</taxon>
        <taxon>Acetobacteraceae</taxon>
        <taxon>Novacetimonas</taxon>
    </lineage>
</organism>
<dbReference type="Gene3D" id="2.160.20.10">
    <property type="entry name" value="Single-stranded right-handed beta-helix, Pectin lyase-like"/>
    <property type="match status" value="1"/>
</dbReference>
<dbReference type="EMBL" id="PRCW01000146">
    <property type="protein sequence ID" value="PYD46336.1"/>
    <property type="molecule type" value="Genomic_DNA"/>
</dbReference>
<dbReference type="InterPro" id="IPR024535">
    <property type="entry name" value="RHGA/B-epi-like_pectate_lyase"/>
</dbReference>
<comment type="caution">
    <text evidence="2">The sequence shown here is derived from an EMBL/GenBank/DDBJ whole genome shotgun (WGS) entry which is preliminary data.</text>
</comment>
<dbReference type="InterPro" id="IPR012334">
    <property type="entry name" value="Pectin_lyas_fold"/>
</dbReference>